<evidence type="ECO:0000256" key="5">
    <source>
        <dbReference type="ARBA" id="ARBA00022722"/>
    </source>
</evidence>
<comment type="subunit">
    <text evidence="9">Homodimer.</text>
</comment>
<keyword evidence="5 9" id="KW-0540">Nuclease</keyword>
<dbReference type="GO" id="GO:0005737">
    <property type="term" value="C:cytoplasm"/>
    <property type="evidence" value="ECO:0007669"/>
    <property type="project" value="UniProtKB-SubCell"/>
</dbReference>
<dbReference type="GO" id="GO:0006364">
    <property type="term" value="P:rRNA processing"/>
    <property type="evidence" value="ECO:0007669"/>
    <property type="project" value="UniProtKB-UniRule"/>
</dbReference>
<evidence type="ECO:0000313" key="12">
    <source>
        <dbReference type="EMBL" id="TWT35475.1"/>
    </source>
</evidence>
<evidence type="ECO:0000256" key="3">
    <source>
        <dbReference type="ARBA" id="ARBA00022552"/>
    </source>
</evidence>
<feature type="binding site" evidence="9">
    <location>
        <position position="130"/>
    </location>
    <ligand>
        <name>Mg(2+)</name>
        <dbReference type="ChEBI" id="CHEBI:18420"/>
    </ligand>
</feature>
<keyword evidence="13" id="KW-1185">Reference proteome</keyword>
<comment type="caution">
    <text evidence="12">The sequence shown here is derived from an EMBL/GenBank/DDBJ whole genome shotgun (WGS) entry which is preliminary data.</text>
</comment>
<evidence type="ECO:0000256" key="6">
    <source>
        <dbReference type="ARBA" id="ARBA00022759"/>
    </source>
</evidence>
<comment type="function">
    <text evidence="9">Digests double-stranded RNA. Involved in the processing of primary rRNA transcript to yield the immediate precursors to the large and small rRNAs (23S and 16S). Processes some mRNAs, and tRNAs when they are encoded in the rRNA operon. Processes pre-crRNA and tracrRNA of type II CRISPR loci if present in the organism.</text>
</comment>
<keyword evidence="3 9" id="KW-0698">rRNA processing</keyword>
<evidence type="ECO:0000256" key="9">
    <source>
        <dbReference type="HAMAP-Rule" id="MF_00104"/>
    </source>
</evidence>
<name>A0A5C5VCV6_9BACT</name>
<dbReference type="FunFam" id="1.10.1520.10:FF:000001">
    <property type="entry name" value="Ribonuclease 3"/>
    <property type="match status" value="1"/>
</dbReference>
<dbReference type="Pfam" id="PF14622">
    <property type="entry name" value="Ribonucleas_3_3"/>
    <property type="match status" value="1"/>
</dbReference>
<feature type="active site" evidence="9">
    <location>
        <position position="130"/>
    </location>
</feature>
<dbReference type="HAMAP" id="MF_00104">
    <property type="entry name" value="RNase_III"/>
    <property type="match status" value="1"/>
</dbReference>
<dbReference type="GO" id="GO:0006397">
    <property type="term" value="P:mRNA processing"/>
    <property type="evidence" value="ECO:0007669"/>
    <property type="project" value="UniProtKB-UniRule"/>
</dbReference>
<evidence type="ECO:0000256" key="7">
    <source>
        <dbReference type="ARBA" id="ARBA00022801"/>
    </source>
</evidence>
<dbReference type="OrthoDB" id="9805026at2"/>
<reference evidence="12 13" key="1">
    <citation type="submission" date="2019-02" db="EMBL/GenBank/DDBJ databases">
        <title>Deep-cultivation of Planctomycetes and their phenomic and genomic characterization uncovers novel biology.</title>
        <authorList>
            <person name="Wiegand S."/>
            <person name="Jogler M."/>
            <person name="Boedeker C."/>
            <person name="Pinto D."/>
            <person name="Vollmers J."/>
            <person name="Rivas-Marin E."/>
            <person name="Kohn T."/>
            <person name="Peeters S.H."/>
            <person name="Heuer A."/>
            <person name="Rast P."/>
            <person name="Oberbeckmann S."/>
            <person name="Bunk B."/>
            <person name="Jeske O."/>
            <person name="Meyerdierks A."/>
            <person name="Storesund J.E."/>
            <person name="Kallscheuer N."/>
            <person name="Luecker S."/>
            <person name="Lage O.M."/>
            <person name="Pohl T."/>
            <person name="Merkel B.J."/>
            <person name="Hornburger P."/>
            <person name="Mueller R.-W."/>
            <person name="Bruemmer F."/>
            <person name="Labrenz M."/>
            <person name="Spormann A.M."/>
            <person name="Op Den Camp H."/>
            <person name="Overmann J."/>
            <person name="Amann R."/>
            <person name="Jetten M.S.M."/>
            <person name="Mascher T."/>
            <person name="Medema M.H."/>
            <person name="Devos D.P."/>
            <person name="Kaster A.-K."/>
            <person name="Ovreas L."/>
            <person name="Rohde M."/>
            <person name="Galperin M.Y."/>
            <person name="Jogler C."/>
        </authorList>
    </citation>
    <scope>NUCLEOTIDE SEQUENCE [LARGE SCALE GENOMIC DNA]</scope>
    <source>
        <strain evidence="12 13">KOR34</strain>
    </source>
</reference>
<keyword evidence="9" id="KW-0963">Cytoplasm</keyword>
<dbReference type="GO" id="GO:0003725">
    <property type="term" value="F:double-stranded RNA binding"/>
    <property type="evidence" value="ECO:0007669"/>
    <property type="project" value="TreeGrafter"/>
</dbReference>
<keyword evidence="9" id="KW-0460">Magnesium</keyword>
<keyword evidence="9" id="KW-0699">rRNA-binding</keyword>
<dbReference type="SUPFAM" id="SSF54768">
    <property type="entry name" value="dsRNA-binding domain-like"/>
    <property type="match status" value="1"/>
</dbReference>
<keyword evidence="6 9" id="KW-0255">Endonuclease</keyword>
<dbReference type="Pfam" id="PF00035">
    <property type="entry name" value="dsrm"/>
    <property type="match status" value="1"/>
</dbReference>
<dbReference type="InterPro" id="IPR014720">
    <property type="entry name" value="dsRBD_dom"/>
</dbReference>
<organism evidence="12 13">
    <name type="scientific">Posidoniimonas corsicana</name>
    <dbReference type="NCBI Taxonomy" id="1938618"/>
    <lineage>
        <taxon>Bacteria</taxon>
        <taxon>Pseudomonadati</taxon>
        <taxon>Planctomycetota</taxon>
        <taxon>Planctomycetia</taxon>
        <taxon>Pirellulales</taxon>
        <taxon>Lacipirellulaceae</taxon>
        <taxon>Posidoniimonas</taxon>
    </lineage>
</organism>
<sequence>MVDTDKPDAEPPEDDRFAACQAKLGYQFADLSLLEAALTHASGADHRLESNERMEFLGDAILGGVVCERLYHMFPDYLEGDLTRLKSVVVSRQTCAKISKALGLDAFLILGKGMTTSPEVPMSVLADVFESLIAAIFLDGGREAAAEFILTHMEPEIESTASGETGGNYKSQLQQFAQREHGVTPTYSLIEERGPDHCKCFKVAAQVGKRRFPPAWGRSKKESEQRAAQNAICDIYGEPAPHSPDELAELDGV</sequence>
<feature type="binding site" evidence="9">
    <location>
        <position position="127"/>
    </location>
    <ligand>
        <name>Mg(2+)</name>
        <dbReference type="ChEBI" id="CHEBI:18420"/>
    </ligand>
</feature>
<dbReference type="SMART" id="SM00535">
    <property type="entry name" value="RIBOc"/>
    <property type="match status" value="1"/>
</dbReference>
<keyword evidence="9" id="KW-0819">tRNA processing</keyword>
<dbReference type="GO" id="GO:0046872">
    <property type="term" value="F:metal ion binding"/>
    <property type="evidence" value="ECO:0007669"/>
    <property type="project" value="UniProtKB-KW"/>
</dbReference>
<comment type="cofactor">
    <cofactor evidence="9">
        <name>Mg(2+)</name>
        <dbReference type="ChEBI" id="CHEBI:18420"/>
    </cofactor>
</comment>
<dbReference type="GO" id="GO:0010468">
    <property type="term" value="P:regulation of gene expression"/>
    <property type="evidence" value="ECO:0007669"/>
    <property type="project" value="TreeGrafter"/>
</dbReference>
<dbReference type="SMART" id="SM00358">
    <property type="entry name" value="DSRM"/>
    <property type="match status" value="1"/>
</dbReference>
<dbReference type="PROSITE" id="PS50137">
    <property type="entry name" value="DS_RBD"/>
    <property type="match status" value="1"/>
</dbReference>
<comment type="catalytic activity">
    <reaction evidence="1 9">
        <text>Endonucleolytic cleavage to 5'-phosphomonoester.</text>
        <dbReference type="EC" id="3.1.26.3"/>
    </reaction>
</comment>
<evidence type="ECO:0000256" key="8">
    <source>
        <dbReference type="ARBA" id="ARBA00022884"/>
    </source>
</evidence>
<feature type="active site" evidence="9">
    <location>
        <position position="59"/>
    </location>
</feature>
<dbReference type="EMBL" id="SIHJ01000001">
    <property type="protein sequence ID" value="TWT35475.1"/>
    <property type="molecule type" value="Genomic_DNA"/>
</dbReference>
<comment type="subcellular location">
    <subcellularLocation>
        <location evidence="9">Cytoplasm</location>
    </subcellularLocation>
</comment>
<keyword evidence="7 9" id="KW-0378">Hydrolase</keyword>
<evidence type="ECO:0000256" key="2">
    <source>
        <dbReference type="ARBA" id="ARBA00010183"/>
    </source>
</evidence>
<dbReference type="AlphaFoldDB" id="A0A5C5VCV6"/>
<evidence type="ECO:0000259" key="11">
    <source>
        <dbReference type="PROSITE" id="PS50142"/>
    </source>
</evidence>
<dbReference type="CDD" id="cd00593">
    <property type="entry name" value="RIBOc"/>
    <property type="match status" value="1"/>
</dbReference>
<dbReference type="InterPro" id="IPR011907">
    <property type="entry name" value="RNase_III"/>
</dbReference>
<dbReference type="PROSITE" id="PS50142">
    <property type="entry name" value="RNASE_3_2"/>
    <property type="match status" value="1"/>
</dbReference>
<feature type="binding site" evidence="9">
    <location>
        <position position="55"/>
    </location>
    <ligand>
        <name>Mg(2+)</name>
        <dbReference type="ChEBI" id="CHEBI:18420"/>
    </ligand>
</feature>
<dbReference type="InterPro" id="IPR000999">
    <property type="entry name" value="RNase_III_dom"/>
</dbReference>
<evidence type="ECO:0000256" key="1">
    <source>
        <dbReference type="ARBA" id="ARBA00000109"/>
    </source>
</evidence>
<keyword evidence="8 9" id="KW-0694">RNA-binding</keyword>
<dbReference type="InterPro" id="IPR036389">
    <property type="entry name" value="RNase_III_sf"/>
</dbReference>
<dbReference type="Gene3D" id="1.10.1520.10">
    <property type="entry name" value="Ribonuclease III domain"/>
    <property type="match status" value="1"/>
</dbReference>
<dbReference type="SUPFAM" id="SSF69065">
    <property type="entry name" value="RNase III domain-like"/>
    <property type="match status" value="1"/>
</dbReference>
<dbReference type="PROSITE" id="PS00517">
    <property type="entry name" value="RNASE_3_1"/>
    <property type="match status" value="1"/>
</dbReference>
<proteinExistence type="inferred from homology"/>
<dbReference type="GO" id="GO:0008033">
    <property type="term" value="P:tRNA processing"/>
    <property type="evidence" value="ECO:0007669"/>
    <property type="project" value="UniProtKB-KW"/>
</dbReference>
<gene>
    <name evidence="9 12" type="primary">rnc</name>
    <name evidence="12" type="ORF">KOR34_03670</name>
</gene>
<feature type="domain" description="DRBM" evidence="10">
    <location>
        <begin position="168"/>
        <end position="237"/>
    </location>
</feature>
<dbReference type="GO" id="GO:0019843">
    <property type="term" value="F:rRNA binding"/>
    <property type="evidence" value="ECO:0007669"/>
    <property type="project" value="UniProtKB-KW"/>
</dbReference>
<comment type="similarity">
    <text evidence="2">Belongs to the ribonuclease III family.</text>
</comment>
<dbReference type="RefSeq" id="WP_146561678.1">
    <property type="nucleotide sequence ID" value="NZ_SIHJ01000001.1"/>
</dbReference>
<dbReference type="Gene3D" id="3.30.160.20">
    <property type="match status" value="1"/>
</dbReference>
<evidence type="ECO:0000256" key="4">
    <source>
        <dbReference type="ARBA" id="ARBA00022664"/>
    </source>
</evidence>
<dbReference type="NCBIfam" id="TIGR02191">
    <property type="entry name" value="RNaseIII"/>
    <property type="match status" value="1"/>
</dbReference>
<protein>
    <recommendedName>
        <fullName evidence="9">Ribonuclease 3</fullName>
        <ecNumber evidence="9">3.1.26.3</ecNumber>
    </recommendedName>
    <alternativeName>
        <fullName evidence="9">Ribonuclease III</fullName>
        <shortName evidence="9">RNase III</shortName>
    </alternativeName>
</protein>
<dbReference type="EC" id="3.1.26.3" evidence="9"/>
<keyword evidence="4 9" id="KW-0507">mRNA processing</keyword>
<dbReference type="PANTHER" id="PTHR11207:SF0">
    <property type="entry name" value="RIBONUCLEASE 3"/>
    <property type="match status" value="1"/>
</dbReference>
<keyword evidence="9" id="KW-0479">Metal-binding</keyword>
<evidence type="ECO:0000313" key="13">
    <source>
        <dbReference type="Proteomes" id="UP000316714"/>
    </source>
</evidence>
<dbReference type="GO" id="GO:0004525">
    <property type="term" value="F:ribonuclease III activity"/>
    <property type="evidence" value="ECO:0007669"/>
    <property type="project" value="UniProtKB-UniRule"/>
</dbReference>
<dbReference type="PANTHER" id="PTHR11207">
    <property type="entry name" value="RIBONUCLEASE III"/>
    <property type="match status" value="1"/>
</dbReference>
<dbReference type="Proteomes" id="UP000316714">
    <property type="component" value="Unassembled WGS sequence"/>
</dbReference>
<dbReference type="CDD" id="cd10845">
    <property type="entry name" value="DSRM_RNAse_III_family"/>
    <property type="match status" value="1"/>
</dbReference>
<feature type="domain" description="RNase III" evidence="11">
    <location>
        <begin position="17"/>
        <end position="141"/>
    </location>
</feature>
<evidence type="ECO:0000259" key="10">
    <source>
        <dbReference type="PROSITE" id="PS50137"/>
    </source>
</evidence>
<accession>A0A5C5VCV6</accession>